<dbReference type="InterPro" id="IPR034829">
    <property type="entry name" value="DnaD-like_sf"/>
</dbReference>
<protein>
    <submittedName>
        <fullName evidence="3">DnaD domain protein</fullName>
    </submittedName>
</protein>
<accession>A0AAW4WF48</accession>
<evidence type="ECO:0000256" key="1">
    <source>
        <dbReference type="ARBA" id="ARBA00093462"/>
    </source>
</evidence>
<feature type="domain" description="DnaB/C C-terminal" evidence="2">
    <location>
        <begin position="142"/>
        <end position="212"/>
    </location>
</feature>
<reference evidence="3" key="1">
    <citation type="submission" date="2021-10" db="EMBL/GenBank/DDBJ databases">
        <title>Anaerobic single-cell dispensing facilitates the cultivation of human gut bacteria.</title>
        <authorList>
            <person name="Afrizal A."/>
        </authorList>
    </citation>
    <scope>NUCLEOTIDE SEQUENCE</scope>
    <source>
        <strain evidence="3">CLA-AA-H204</strain>
    </source>
</reference>
<evidence type="ECO:0000313" key="3">
    <source>
        <dbReference type="EMBL" id="MCC2243378.1"/>
    </source>
</evidence>
<gene>
    <name evidence="3" type="ORF">LKD47_13940</name>
</gene>
<feature type="domain" description="DnaB/C C-terminal" evidence="2">
    <location>
        <begin position="232"/>
        <end position="294"/>
    </location>
</feature>
<dbReference type="InterPro" id="IPR053162">
    <property type="entry name" value="DnaD"/>
</dbReference>
<dbReference type="Gene3D" id="1.10.10.630">
    <property type="entry name" value="DnaD domain-like"/>
    <property type="match status" value="2"/>
</dbReference>
<sequence length="342" mass="39310">MTDITLHTKSKSTVTCVSNTFIDEYMADANGEFVKIYLYLLRCINAAENFSISKMADKFDHTEKDIKRALKYWEKKHLLQLEYNSGEQLTGICLCEPVSAVTQDSEHAEKPTEASSVDIRPSYTKDQILSFQNDEASSDLLFIIERYIGHPLSIKDYETILYWSDELKFSTDLIEYLVESCVDNGHKSIRYMDKIALSWSASSIRTAEDARRSSSAYKQTHYGVMKAFGISGRKLAEYELELIDKWTSQFGFTLDIISEACKRTLQATNQPSFQYADTILENWHKCNIHHLEDIAILDTAYKKSKASSSRNVTVNKTAANRFNNFSQRTYNFEQLEKQLLNN</sequence>
<dbReference type="InterPro" id="IPR017019">
    <property type="entry name" value="DNA_replication_prd_bac"/>
</dbReference>
<dbReference type="NCBIfam" id="TIGR01446">
    <property type="entry name" value="DnaD_dom"/>
    <property type="match status" value="2"/>
</dbReference>
<evidence type="ECO:0000259" key="2">
    <source>
        <dbReference type="Pfam" id="PF07261"/>
    </source>
</evidence>
<comment type="similarity">
    <text evidence="1">Belongs to the DnaB/DnaD family.</text>
</comment>
<proteinExistence type="inferred from homology"/>
<dbReference type="SUPFAM" id="SSF158499">
    <property type="entry name" value="DnaD domain-like"/>
    <property type="match status" value="2"/>
</dbReference>
<name>A0AAW4WF48_9FIRM</name>
<dbReference type="PANTHER" id="PTHR37293">
    <property type="entry name" value="PHAGE REPLICATION PROTEIN-RELATED"/>
    <property type="match status" value="1"/>
</dbReference>
<dbReference type="AlphaFoldDB" id="A0AAW4WF48"/>
<comment type="caution">
    <text evidence="3">The sequence shown here is derived from an EMBL/GenBank/DDBJ whole genome shotgun (WGS) entry which is preliminary data.</text>
</comment>
<dbReference type="Proteomes" id="UP001198893">
    <property type="component" value="Unassembled WGS sequence"/>
</dbReference>
<dbReference type="RefSeq" id="WP_227710801.1">
    <property type="nucleotide sequence ID" value="NZ_JAJEQW010000020.1"/>
</dbReference>
<evidence type="ECO:0000313" key="4">
    <source>
        <dbReference type="Proteomes" id="UP001198893"/>
    </source>
</evidence>
<dbReference type="InterPro" id="IPR006343">
    <property type="entry name" value="DnaB/C_C"/>
</dbReference>
<dbReference type="Pfam" id="PF07261">
    <property type="entry name" value="DnaB_2"/>
    <property type="match status" value="2"/>
</dbReference>
<dbReference type="PANTHER" id="PTHR37293:SF5">
    <property type="entry name" value="DNA REPLICATION PROTEIN"/>
    <property type="match status" value="1"/>
</dbReference>
<dbReference type="PIRSF" id="PIRSF033722">
    <property type="entry name" value="DnaD_CA_C3587_prd"/>
    <property type="match status" value="1"/>
</dbReference>
<dbReference type="EMBL" id="JAJEQW010000020">
    <property type="protein sequence ID" value="MCC2243378.1"/>
    <property type="molecule type" value="Genomic_DNA"/>
</dbReference>
<organism evidence="3 4">
    <name type="scientific">Roseburia amylophila</name>
    <dbReference type="NCBI Taxonomy" id="2981794"/>
    <lineage>
        <taxon>Bacteria</taxon>
        <taxon>Bacillati</taxon>
        <taxon>Bacillota</taxon>
        <taxon>Clostridia</taxon>
        <taxon>Lachnospirales</taxon>
        <taxon>Lachnospiraceae</taxon>
        <taxon>Roseburia</taxon>
    </lineage>
</organism>